<feature type="domain" description="ATP synthase F1 complex delta/epsilon subunit N-terminal" evidence="12">
    <location>
        <begin position="4"/>
        <end position="84"/>
    </location>
</feature>
<evidence type="ECO:0000256" key="6">
    <source>
        <dbReference type="ARBA" id="ARBA00023065"/>
    </source>
</evidence>
<dbReference type="Proteomes" id="UP000291121">
    <property type="component" value="Chromosome"/>
</dbReference>
<reference evidence="13 14" key="1">
    <citation type="submission" date="2017-11" db="EMBL/GenBank/DDBJ databases">
        <title>Genome sequence of Pseudomonas arsenicoxydans ACM1.</title>
        <authorList>
            <person name="Nascimento F.X."/>
        </authorList>
    </citation>
    <scope>NUCLEOTIDE SEQUENCE [LARGE SCALE GENOMIC DNA]</scope>
    <source>
        <strain evidence="13 14">ACM1</strain>
    </source>
</reference>
<dbReference type="InterPro" id="IPR001469">
    <property type="entry name" value="ATP_synth_F1_dsu/esu"/>
</dbReference>
<evidence type="ECO:0000313" key="13">
    <source>
        <dbReference type="EMBL" id="QAY86142.1"/>
    </source>
</evidence>
<protein>
    <recommendedName>
        <fullName evidence="4 11">ATP synthase epsilon chain</fullName>
    </recommendedName>
    <alternativeName>
        <fullName evidence="10 11">ATP synthase F1 sector epsilon subunit</fullName>
    </alternativeName>
    <alternativeName>
        <fullName evidence="9 11">F-ATPase epsilon subunit</fullName>
    </alternativeName>
</protein>
<evidence type="ECO:0000256" key="1">
    <source>
        <dbReference type="ARBA" id="ARBA00003543"/>
    </source>
</evidence>
<sequence>MPSMTLKVLLPFEVFAMETNVTRIVVETPEGSFGFLPKRLDCVAALVPGILSFETESQGEVFLALDAGVLVKTGQDVVISARRALRGDDLSQLHDAIEQQFLTLDTQEAAMRQAMARLETGFMRRFASLRDHPS</sequence>
<dbReference type="NCBIfam" id="NF004871">
    <property type="entry name" value="PRK06228.1"/>
    <property type="match status" value="1"/>
</dbReference>
<keyword evidence="11" id="KW-0375">Hydrogen ion transport</keyword>
<organism evidence="13 14">
    <name type="scientific">Pseudomonas arsenicoxydans</name>
    <dbReference type="NCBI Taxonomy" id="702115"/>
    <lineage>
        <taxon>Bacteria</taxon>
        <taxon>Pseudomonadati</taxon>
        <taxon>Pseudomonadota</taxon>
        <taxon>Gammaproteobacteria</taxon>
        <taxon>Pseudomonadales</taxon>
        <taxon>Pseudomonadaceae</taxon>
        <taxon>Pseudomonas</taxon>
    </lineage>
</organism>
<dbReference type="NCBIfam" id="TIGR03166">
    <property type="entry name" value="alt_F1F0_F1_eps"/>
    <property type="match status" value="1"/>
</dbReference>
<evidence type="ECO:0000259" key="12">
    <source>
        <dbReference type="Pfam" id="PF02823"/>
    </source>
</evidence>
<dbReference type="InterPro" id="IPR036771">
    <property type="entry name" value="ATPsynth_dsu/esu_N"/>
</dbReference>
<evidence type="ECO:0000313" key="14">
    <source>
        <dbReference type="Proteomes" id="UP000291121"/>
    </source>
</evidence>
<evidence type="ECO:0000256" key="8">
    <source>
        <dbReference type="ARBA" id="ARBA00023196"/>
    </source>
</evidence>
<dbReference type="Pfam" id="PF02823">
    <property type="entry name" value="ATP-synt_DE_N"/>
    <property type="match status" value="1"/>
</dbReference>
<evidence type="ECO:0000256" key="11">
    <source>
        <dbReference type="HAMAP-Rule" id="MF_00530"/>
    </source>
</evidence>
<comment type="function">
    <text evidence="1 11">Produces ATP from ADP in the presence of a proton gradient across the membrane.</text>
</comment>
<comment type="subcellular location">
    <subcellularLocation>
        <location evidence="11">Cell membrane</location>
        <topology evidence="11">Peripheral membrane protein</topology>
    </subcellularLocation>
    <subcellularLocation>
        <location evidence="2">Endomembrane system</location>
        <topology evidence="2">Peripheral membrane protein</topology>
    </subcellularLocation>
</comment>
<dbReference type="GO" id="GO:0012505">
    <property type="term" value="C:endomembrane system"/>
    <property type="evidence" value="ECO:0007669"/>
    <property type="project" value="UniProtKB-SubCell"/>
</dbReference>
<keyword evidence="11" id="KW-1003">Cell membrane</keyword>
<dbReference type="GO" id="GO:0016787">
    <property type="term" value="F:hydrolase activity"/>
    <property type="evidence" value="ECO:0007669"/>
    <property type="project" value="UniProtKB-KW"/>
</dbReference>
<dbReference type="GO" id="GO:0005886">
    <property type="term" value="C:plasma membrane"/>
    <property type="evidence" value="ECO:0007669"/>
    <property type="project" value="UniProtKB-SubCell"/>
</dbReference>
<evidence type="ECO:0000256" key="4">
    <source>
        <dbReference type="ARBA" id="ARBA00014480"/>
    </source>
</evidence>
<comment type="similarity">
    <text evidence="3 11">Belongs to the ATPase epsilon chain family.</text>
</comment>
<keyword evidence="7 11" id="KW-0472">Membrane</keyword>
<dbReference type="GO" id="GO:0005524">
    <property type="term" value="F:ATP binding"/>
    <property type="evidence" value="ECO:0007669"/>
    <property type="project" value="UniProtKB-UniRule"/>
</dbReference>
<keyword evidence="13" id="KW-0378">Hydrolase</keyword>
<gene>
    <name evidence="11" type="primary">atpC</name>
    <name evidence="13" type="ORF">CUN61_20130</name>
</gene>
<evidence type="ECO:0000256" key="9">
    <source>
        <dbReference type="ARBA" id="ARBA00030215"/>
    </source>
</evidence>
<dbReference type="RefSeq" id="WP_208668230.1">
    <property type="nucleotide sequence ID" value="NZ_CP024767.1"/>
</dbReference>
<dbReference type="GO" id="GO:0045259">
    <property type="term" value="C:proton-transporting ATP synthase complex"/>
    <property type="evidence" value="ECO:0007669"/>
    <property type="project" value="UniProtKB-KW"/>
</dbReference>
<dbReference type="AlphaFoldDB" id="A0A4P6G966"/>
<evidence type="ECO:0000256" key="2">
    <source>
        <dbReference type="ARBA" id="ARBA00004184"/>
    </source>
</evidence>
<name>A0A4P6G966_9PSED</name>
<accession>A0A4P6G966</accession>
<keyword evidence="5 11" id="KW-0813">Transport</keyword>
<proteinExistence type="inferred from homology"/>
<keyword evidence="6 11" id="KW-0406">Ion transport</keyword>
<dbReference type="SUPFAM" id="SSF51344">
    <property type="entry name" value="Epsilon subunit of F1F0-ATP synthase N-terminal domain"/>
    <property type="match status" value="1"/>
</dbReference>
<evidence type="ECO:0000256" key="3">
    <source>
        <dbReference type="ARBA" id="ARBA00005712"/>
    </source>
</evidence>
<evidence type="ECO:0000256" key="10">
    <source>
        <dbReference type="ARBA" id="ARBA00031795"/>
    </source>
</evidence>
<keyword evidence="8 11" id="KW-0139">CF(1)</keyword>
<dbReference type="GO" id="GO:0046933">
    <property type="term" value="F:proton-transporting ATP synthase activity, rotational mechanism"/>
    <property type="evidence" value="ECO:0007669"/>
    <property type="project" value="UniProtKB-UniRule"/>
</dbReference>
<keyword evidence="11" id="KW-0066">ATP synthesis</keyword>
<comment type="subunit">
    <text evidence="11">F-type ATPases have 2 components, CF(1) - the catalytic core - and CF(0) - the membrane proton channel. CF(1) has five subunits: alpha(3), beta(3), gamma(1), delta(1), epsilon(1). CF(0) has three main subunits: a, b and c.</text>
</comment>
<evidence type="ECO:0000256" key="7">
    <source>
        <dbReference type="ARBA" id="ARBA00023136"/>
    </source>
</evidence>
<dbReference type="EMBL" id="CP024767">
    <property type="protein sequence ID" value="QAY86142.1"/>
    <property type="molecule type" value="Genomic_DNA"/>
</dbReference>
<dbReference type="CDD" id="cd12152">
    <property type="entry name" value="F1-ATPase_delta"/>
    <property type="match status" value="1"/>
</dbReference>
<evidence type="ECO:0000256" key="5">
    <source>
        <dbReference type="ARBA" id="ARBA00022448"/>
    </source>
</evidence>
<dbReference type="HAMAP" id="MF_00530">
    <property type="entry name" value="ATP_synth_epsil_bac"/>
    <property type="match status" value="1"/>
</dbReference>
<dbReference type="Gene3D" id="2.60.15.10">
    <property type="entry name" value="F0F1 ATP synthase delta/epsilon subunit, N-terminal"/>
    <property type="match status" value="1"/>
</dbReference>
<dbReference type="InterPro" id="IPR020546">
    <property type="entry name" value="ATP_synth_F1_dsu/esu_N"/>
</dbReference>
<keyword evidence="14" id="KW-1185">Reference proteome</keyword>
<dbReference type="InterPro" id="IPR024037">
    <property type="entry name" value="Alt_ATP_synth_F1_esu"/>
</dbReference>